<gene>
    <name evidence="1" type="ORF">AAFF_G00390790</name>
</gene>
<sequence>MKETPPKHCRLNTAKWTAVSRAMRQALLTMGRKVCIFYFLTLVAHQDIKASDDLAVRARFFGYLAAFLQSLYGHRSGVLTNMTVSEVLQAEGDETVGYVINVNQHKTNRQFGAAQIYLEPTEYRWMRTWVDLRKARAPQNNLFFTMTGKGPAKSLLPTFTDIRTAVSTYVRNLR</sequence>
<protein>
    <submittedName>
        <fullName evidence="1">Uncharacterized protein</fullName>
    </submittedName>
</protein>
<keyword evidence="2" id="KW-1185">Reference proteome</keyword>
<evidence type="ECO:0000313" key="1">
    <source>
        <dbReference type="EMBL" id="KAJ8362181.1"/>
    </source>
</evidence>
<dbReference type="EMBL" id="JAINUG010000732">
    <property type="protein sequence ID" value="KAJ8362181.1"/>
    <property type="molecule type" value="Genomic_DNA"/>
</dbReference>
<dbReference type="Proteomes" id="UP001221898">
    <property type="component" value="Unassembled WGS sequence"/>
</dbReference>
<evidence type="ECO:0000313" key="2">
    <source>
        <dbReference type="Proteomes" id="UP001221898"/>
    </source>
</evidence>
<comment type="caution">
    <text evidence="1">The sequence shown here is derived from an EMBL/GenBank/DDBJ whole genome shotgun (WGS) entry which is preliminary data.</text>
</comment>
<accession>A0AAD7R3Y0</accession>
<proteinExistence type="predicted"/>
<organism evidence="1 2">
    <name type="scientific">Aldrovandia affinis</name>
    <dbReference type="NCBI Taxonomy" id="143900"/>
    <lineage>
        <taxon>Eukaryota</taxon>
        <taxon>Metazoa</taxon>
        <taxon>Chordata</taxon>
        <taxon>Craniata</taxon>
        <taxon>Vertebrata</taxon>
        <taxon>Euteleostomi</taxon>
        <taxon>Actinopterygii</taxon>
        <taxon>Neopterygii</taxon>
        <taxon>Teleostei</taxon>
        <taxon>Notacanthiformes</taxon>
        <taxon>Halosauridae</taxon>
        <taxon>Aldrovandia</taxon>
    </lineage>
</organism>
<name>A0AAD7R3Y0_9TELE</name>
<dbReference type="AlphaFoldDB" id="A0AAD7R3Y0"/>
<reference evidence="1" key="1">
    <citation type="journal article" date="2023" name="Science">
        <title>Genome structures resolve the early diversification of teleost fishes.</title>
        <authorList>
            <person name="Parey E."/>
            <person name="Louis A."/>
            <person name="Montfort J."/>
            <person name="Bouchez O."/>
            <person name="Roques C."/>
            <person name="Iampietro C."/>
            <person name="Lluch J."/>
            <person name="Castinel A."/>
            <person name="Donnadieu C."/>
            <person name="Desvignes T."/>
            <person name="Floi Bucao C."/>
            <person name="Jouanno E."/>
            <person name="Wen M."/>
            <person name="Mejri S."/>
            <person name="Dirks R."/>
            <person name="Jansen H."/>
            <person name="Henkel C."/>
            <person name="Chen W.J."/>
            <person name="Zahm M."/>
            <person name="Cabau C."/>
            <person name="Klopp C."/>
            <person name="Thompson A.W."/>
            <person name="Robinson-Rechavi M."/>
            <person name="Braasch I."/>
            <person name="Lecointre G."/>
            <person name="Bobe J."/>
            <person name="Postlethwait J.H."/>
            <person name="Berthelot C."/>
            <person name="Roest Crollius H."/>
            <person name="Guiguen Y."/>
        </authorList>
    </citation>
    <scope>NUCLEOTIDE SEQUENCE</scope>
    <source>
        <strain evidence="1">NC1722</strain>
    </source>
</reference>